<gene>
    <name evidence="2" type="ORF">KTH90_05515</name>
</gene>
<evidence type="ECO:0000313" key="2">
    <source>
        <dbReference type="EMBL" id="MBU9725471.1"/>
    </source>
</evidence>
<protein>
    <recommendedName>
        <fullName evidence="4">Alpha-galactosidase</fullName>
    </recommendedName>
</protein>
<organism evidence="2 3">
    <name type="scientific">Diplocloster modestus</name>
    <dbReference type="NCBI Taxonomy" id="2850322"/>
    <lineage>
        <taxon>Bacteria</taxon>
        <taxon>Bacillati</taxon>
        <taxon>Bacillota</taxon>
        <taxon>Clostridia</taxon>
        <taxon>Lachnospirales</taxon>
        <taxon>Lachnospiraceae</taxon>
        <taxon>Diplocloster</taxon>
    </lineage>
</organism>
<evidence type="ECO:0000256" key="1">
    <source>
        <dbReference type="ARBA" id="ARBA00022729"/>
    </source>
</evidence>
<dbReference type="InterPro" id="IPR017853">
    <property type="entry name" value="GH"/>
</dbReference>
<evidence type="ECO:0008006" key="4">
    <source>
        <dbReference type="Google" id="ProtNLM"/>
    </source>
</evidence>
<dbReference type="Proteomes" id="UP001314681">
    <property type="component" value="Unassembled WGS sequence"/>
</dbReference>
<accession>A0ABS6K4T3</accession>
<dbReference type="SUPFAM" id="SSF51445">
    <property type="entry name" value="(Trans)glycosidases"/>
    <property type="match status" value="1"/>
</dbReference>
<dbReference type="EMBL" id="JAHQCX010000003">
    <property type="protein sequence ID" value="MBU9725471.1"/>
    <property type="molecule type" value="Genomic_DNA"/>
</dbReference>
<evidence type="ECO:0000313" key="3">
    <source>
        <dbReference type="Proteomes" id="UP001314681"/>
    </source>
</evidence>
<comment type="caution">
    <text evidence="2">The sequence shown here is derived from an EMBL/GenBank/DDBJ whole genome shotgun (WGS) entry which is preliminary data.</text>
</comment>
<dbReference type="Pfam" id="PF13199">
    <property type="entry name" value="Glyco_hydro_66"/>
    <property type="match status" value="2"/>
</dbReference>
<dbReference type="InterPro" id="IPR025092">
    <property type="entry name" value="Glyco_hydro_66"/>
</dbReference>
<dbReference type="Gene3D" id="3.20.20.80">
    <property type="entry name" value="Glycosidases"/>
    <property type="match status" value="1"/>
</dbReference>
<dbReference type="RefSeq" id="WP_238726407.1">
    <property type="nucleotide sequence ID" value="NZ_JAHQCX010000003.1"/>
</dbReference>
<proteinExistence type="predicted"/>
<reference evidence="2 3" key="1">
    <citation type="submission" date="2021-06" db="EMBL/GenBank/DDBJ databases">
        <title>Description of novel taxa of the family Lachnospiraceae.</title>
        <authorList>
            <person name="Chaplin A.V."/>
            <person name="Sokolova S.R."/>
            <person name="Pikina A.P."/>
            <person name="Korzhanova M."/>
            <person name="Belova V."/>
            <person name="Korostin D."/>
            <person name="Efimov B.A."/>
        </authorList>
    </citation>
    <scope>NUCLEOTIDE SEQUENCE [LARGE SCALE GENOMIC DNA]</scope>
    <source>
        <strain evidence="2 3">ASD4241</strain>
    </source>
</reference>
<name>A0ABS6K4T3_9FIRM</name>
<keyword evidence="1" id="KW-0732">Signal</keyword>
<keyword evidence="3" id="KW-1185">Reference proteome</keyword>
<sequence>MGAYVRAGMLRQAACIRGTGPHGHDDLTAEQEVYTDMMGRVVDRGAVRAKIEACRHYGMHEAHPEQGLYTSAGDPLVFIDTFYLMNIEQSCPWHRHIISEYVKAMREVGFDGIHMDTYGFPKTAFTRVGELLRLDERYARLIRDAKEAVGALGAESHLIFNNVGNWPVVSVANTPQTAVYIELWEPYTTYAHLRQVILDARRTCSDQKPVVLAAYLSPFRTDGPLRALNAARLLLAGTASCGAANLLLGEKNGILTQGYYVDHSRLSDGQAGRLWLTLRESGQRKLISVVNLCGCDNRWNEGKETPVPQENVTFQVQVDTRSLHVWTASPDGVSGMTGVPHDTIRTQRGWAVRFTLPQVKFWGLIYIQ</sequence>